<evidence type="ECO:0000259" key="1">
    <source>
        <dbReference type="PROSITE" id="PS51737"/>
    </source>
</evidence>
<gene>
    <name evidence="2" type="ORF">KQI42_17585</name>
</gene>
<accession>A0ABS6EA70</accession>
<dbReference type="EMBL" id="JAHLPM010000020">
    <property type="protein sequence ID" value="MBU5439832.1"/>
    <property type="molecule type" value="Genomic_DNA"/>
</dbReference>
<protein>
    <recommendedName>
        <fullName evidence="1">Recombinase domain-containing protein</fullName>
    </recommendedName>
</protein>
<reference evidence="2 3" key="1">
    <citation type="submission" date="2021-06" db="EMBL/GenBank/DDBJ databases">
        <authorList>
            <person name="Sun Q."/>
            <person name="Li D."/>
        </authorList>
    </citation>
    <scope>NUCLEOTIDE SEQUENCE [LARGE SCALE GENOMIC DNA]</scope>
    <source>
        <strain evidence="2 3">MSJ-40</strain>
    </source>
</reference>
<feature type="domain" description="Recombinase" evidence="1">
    <location>
        <begin position="1"/>
        <end position="89"/>
    </location>
</feature>
<organism evidence="2 3">
    <name type="scientific">Tissierella simiarum</name>
    <dbReference type="NCBI Taxonomy" id="2841534"/>
    <lineage>
        <taxon>Bacteria</taxon>
        <taxon>Bacillati</taxon>
        <taxon>Bacillota</taxon>
        <taxon>Tissierellia</taxon>
        <taxon>Tissierellales</taxon>
        <taxon>Tissierellaceae</taxon>
        <taxon>Tissierella</taxon>
    </lineage>
</organism>
<dbReference type="RefSeq" id="WP_216521682.1">
    <property type="nucleotide sequence ID" value="NZ_JAHLPM010000020.1"/>
</dbReference>
<dbReference type="InterPro" id="IPR011109">
    <property type="entry name" value="DNA_bind_recombinase_dom"/>
</dbReference>
<dbReference type="PROSITE" id="PS51737">
    <property type="entry name" value="RECOMBINASE_DNA_BIND"/>
    <property type="match status" value="1"/>
</dbReference>
<dbReference type="Proteomes" id="UP000749471">
    <property type="component" value="Unassembled WGS sequence"/>
</dbReference>
<sequence length="106" mass="12222">MINNVLTVNENEALVIRWRFALENKGLIISDKMKELGIPSSLSIQRYTKCRQDHKITDFSKFRISHTSPIVSVEVFEKVKAALKAREQKDEDLIWEVEGDSDSIMV</sequence>
<comment type="caution">
    <text evidence="2">The sequence shown here is derived from an EMBL/GenBank/DDBJ whole genome shotgun (WGS) entry which is preliminary data.</text>
</comment>
<evidence type="ECO:0000313" key="2">
    <source>
        <dbReference type="EMBL" id="MBU5439832.1"/>
    </source>
</evidence>
<name>A0ABS6EA70_9FIRM</name>
<evidence type="ECO:0000313" key="3">
    <source>
        <dbReference type="Proteomes" id="UP000749471"/>
    </source>
</evidence>
<proteinExistence type="predicted"/>
<keyword evidence="3" id="KW-1185">Reference proteome</keyword>